<evidence type="ECO:0000313" key="1">
    <source>
        <dbReference type="EMBL" id="PIL32919.1"/>
    </source>
</evidence>
<organism evidence="1 2">
    <name type="scientific">Ganoderma sinense ZZ0214-1</name>
    <dbReference type="NCBI Taxonomy" id="1077348"/>
    <lineage>
        <taxon>Eukaryota</taxon>
        <taxon>Fungi</taxon>
        <taxon>Dikarya</taxon>
        <taxon>Basidiomycota</taxon>
        <taxon>Agaricomycotina</taxon>
        <taxon>Agaricomycetes</taxon>
        <taxon>Polyporales</taxon>
        <taxon>Polyporaceae</taxon>
        <taxon>Ganoderma</taxon>
    </lineage>
</organism>
<dbReference type="EMBL" id="AYKW01000009">
    <property type="protein sequence ID" value="PIL32919.1"/>
    <property type="molecule type" value="Genomic_DNA"/>
</dbReference>
<proteinExistence type="predicted"/>
<name>A0A2G8SGL8_9APHY</name>
<evidence type="ECO:0000313" key="2">
    <source>
        <dbReference type="Proteomes" id="UP000230002"/>
    </source>
</evidence>
<sequence length="65" mass="6892">MASSTLTVLDVGLDSPNTLPDTVGNDAHIAMHSLKGKAARSWQDLPAEIVRHVSHVAYWSAPPSA</sequence>
<dbReference type="Proteomes" id="UP000230002">
    <property type="component" value="Unassembled WGS sequence"/>
</dbReference>
<gene>
    <name evidence="1" type="ORF">GSI_05037</name>
</gene>
<keyword evidence="2" id="KW-1185">Reference proteome</keyword>
<dbReference type="AlphaFoldDB" id="A0A2G8SGL8"/>
<accession>A0A2G8SGL8</accession>
<comment type="caution">
    <text evidence="1">The sequence shown here is derived from an EMBL/GenBank/DDBJ whole genome shotgun (WGS) entry which is preliminary data.</text>
</comment>
<reference evidence="1 2" key="1">
    <citation type="journal article" date="2015" name="Sci. Rep.">
        <title>Chromosome-level genome map provides insights into diverse defense mechanisms in the medicinal fungus Ganoderma sinense.</title>
        <authorList>
            <person name="Zhu Y."/>
            <person name="Xu J."/>
            <person name="Sun C."/>
            <person name="Zhou S."/>
            <person name="Xu H."/>
            <person name="Nelson D.R."/>
            <person name="Qian J."/>
            <person name="Song J."/>
            <person name="Luo H."/>
            <person name="Xiang L."/>
            <person name="Li Y."/>
            <person name="Xu Z."/>
            <person name="Ji A."/>
            <person name="Wang L."/>
            <person name="Lu S."/>
            <person name="Hayward A."/>
            <person name="Sun W."/>
            <person name="Li X."/>
            <person name="Schwartz D.C."/>
            <person name="Wang Y."/>
            <person name="Chen S."/>
        </authorList>
    </citation>
    <scope>NUCLEOTIDE SEQUENCE [LARGE SCALE GENOMIC DNA]</scope>
    <source>
        <strain evidence="1 2">ZZ0214-1</strain>
    </source>
</reference>
<protein>
    <submittedName>
        <fullName evidence="1">Uncharacterized protein</fullName>
    </submittedName>
</protein>